<dbReference type="AlphaFoldDB" id="A0A0E9W6I4"/>
<accession>A0A0E9W6I4</accession>
<name>A0A0E9W6I4_ANGAN</name>
<dbReference type="EMBL" id="GBXM01022620">
    <property type="protein sequence ID" value="JAH85957.1"/>
    <property type="molecule type" value="Transcribed_RNA"/>
</dbReference>
<protein>
    <submittedName>
        <fullName evidence="1">Uncharacterized protein</fullName>
    </submittedName>
</protein>
<evidence type="ECO:0000313" key="1">
    <source>
        <dbReference type="EMBL" id="JAH85957.1"/>
    </source>
</evidence>
<reference evidence="1" key="1">
    <citation type="submission" date="2014-11" db="EMBL/GenBank/DDBJ databases">
        <authorList>
            <person name="Amaro Gonzalez C."/>
        </authorList>
    </citation>
    <scope>NUCLEOTIDE SEQUENCE</scope>
</reference>
<proteinExistence type="predicted"/>
<reference evidence="1" key="2">
    <citation type="journal article" date="2015" name="Fish Shellfish Immunol.">
        <title>Early steps in the European eel (Anguilla anguilla)-Vibrio vulnificus interaction in the gills: Role of the RtxA13 toxin.</title>
        <authorList>
            <person name="Callol A."/>
            <person name="Pajuelo D."/>
            <person name="Ebbesson L."/>
            <person name="Teles M."/>
            <person name="MacKenzie S."/>
            <person name="Amaro C."/>
        </authorList>
    </citation>
    <scope>NUCLEOTIDE SEQUENCE</scope>
</reference>
<organism evidence="1">
    <name type="scientific">Anguilla anguilla</name>
    <name type="common">European freshwater eel</name>
    <name type="synonym">Muraena anguilla</name>
    <dbReference type="NCBI Taxonomy" id="7936"/>
    <lineage>
        <taxon>Eukaryota</taxon>
        <taxon>Metazoa</taxon>
        <taxon>Chordata</taxon>
        <taxon>Craniata</taxon>
        <taxon>Vertebrata</taxon>
        <taxon>Euteleostomi</taxon>
        <taxon>Actinopterygii</taxon>
        <taxon>Neopterygii</taxon>
        <taxon>Teleostei</taxon>
        <taxon>Anguilliformes</taxon>
        <taxon>Anguillidae</taxon>
        <taxon>Anguilla</taxon>
    </lineage>
</organism>
<sequence length="44" mass="4916">MMTGQRKGGEGHYGRRISINITGAYNHKDTHSLHMNTLSLSVNM</sequence>